<feature type="compositionally biased region" description="Polar residues" evidence="1">
    <location>
        <begin position="312"/>
        <end position="323"/>
    </location>
</feature>
<comment type="caution">
    <text evidence="2">The sequence shown here is derived from an EMBL/GenBank/DDBJ whole genome shotgun (WGS) entry which is preliminary data.</text>
</comment>
<gene>
    <name evidence="2" type="ORF">IRJ41_013186</name>
</gene>
<keyword evidence="3" id="KW-1185">Reference proteome</keyword>
<accession>A0A9W7WFC8</accession>
<protein>
    <submittedName>
        <fullName evidence="2">Uncharacterized protein</fullName>
    </submittedName>
</protein>
<evidence type="ECO:0000256" key="1">
    <source>
        <dbReference type="SAM" id="MobiDB-lite"/>
    </source>
</evidence>
<dbReference type="Proteomes" id="UP001059041">
    <property type="component" value="Linkage Group LG18"/>
</dbReference>
<reference evidence="2" key="1">
    <citation type="submission" date="2021-02" db="EMBL/GenBank/DDBJ databases">
        <title>Comparative genomics reveals that relaxation of natural selection precedes convergent phenotypic evolution of cavefish.</title>
        <authorList>
            <person name="Peng Z."/>
        </authorList>
    </citation>
    <scope>NUCLEOTIDE SEQUENCE</scope>
    <source>
        <tissue evidence="2">Muscle</tissue>
    </source>
</reference>
<dbReference type="AlphaFoldDB" id="A0A9W7WFC8"/>
<sequence>MASPAKVQTVDENTVEGFIFSVSPRTYLKDSNSFFSAVIQSARQEYHRVIVFSMDKQAMFTQAAKNGFSDEDGYDVLCSRATRLEVTSLPFLPCAPPSSKRLTIAEVKALGPKQQVGEVCGKVKVHDSVSKPPRPRNPTPSRICAPGTGMRVHIPEHGPVQQITNLNVVEDESEGSQQASRSTAILSAKVKAIKITIQRLCPSCHARQTEFIEKSVLHLCEGCRLMQSSLAFVASFSGKPIVGTDNGEDTVVLISSPLLTYLRGSGLGSLLNDAEAIEDHLLQSPGLDLTVNSDGFLPSMQRAAEAHAPSDGASSNSDGSLQQAARAAGTATVGHSNNSDGFLLEMLELAEVAEPPASSQTSSGTSST</sequence>
<proteinExistence type="predicted"/>
<evidence type="ECO:0000313" key="2">
    <source>
        <dbReference type="EMBL" id="KAI7797115.1"/>
    </source>
</evidence>
<name>A0A9W7WFC8_TRIRA</name>
<evidence type="ECO:0000313" key="3">
    <source>
        <dbReference type="Proteomes" id="UP001059041"/>
    </source>
</evidence>
<feature type="region of interest" description="Disordered" evidence="1">
    <location>
        <begin position="303"/>
        <end position="335"/>
    </location>
</feature>
<organism evidence="2 3">
    <name type="scientific">Triplophysa rosa</name>
    <name type="common">Cave loach</name>
    <dbReference type="NCBI Taxonomy" id="992332"/>
    <lineage>
        <taxon>Eukaryota</taxon>
        <taxon>Metazoa</taxon>
        <taxon>Chordata</taxon>
        <taxon>Craniata</taxon>
        <taxon>Vertebrata</taxon>
        <taxon>Euteleostomi</taxon>
        <taxon>Actinopterygii</taxon>
        <taxon>Neopterygii</taxon>
        <taxon>Teleostei</taxon>
        <taxon>Ostariophysi</taxon>
        <taxon>Cypriniformes</taxon>
        <taxon>Nemacheilidae</taxon>
        <taxon>Triplophysa</taxon>
    </lineage>
</organism>
<dbReference type="EMBL" id="JAFHDT010000018">
    <property type="protein sequence ID" value="KAI7797115.1"/>
    <property type="molecule type" value="Genomic_DNA"/>
</dbReference>